<evidence type="ECO:0000256" key="1">
    <source>
        <dbReference type="SAM" id="Phobius"/>
    </source>
</evidence>
<evidence type="ECO:0008006" key="4">
    <source>
        <dbReference type="Google" id="ProtNLM"/>
    </source>
</evidence>
<proteinExistence type="predicted"/>
<dbReference type="RefSeq" id="WP_142506705.1">
    <property type="nucleotide sequence ID" value="NZ_FXTI01000015.1"/>
</dbReference>
<keyword evidence="3" id="KW-1185">Reference proteome</keyword>
<dbReference type="AlphaFoldDB" id="A0A521FA58"/>
<organism evidence="2 3">
    <name type="scientific">Melghirimyces algeriensis</name>
    <dbReference type="NCBI Taxonomy" id="910412"/>
    <lineage>
        <taxon>Bacteria</taxon>
        <taxon>Bacillati</taxon>
        <taxon>Bacillota</taxon>
        <taxon>Bacilli</taxon>
        <taxon>Bacillales</taxon>
        <taxon>Thermoactinomycetaceae</taxon>
        <taxon>Melghirimyces</taxon>
    </lineage>
</organism>
<dbReference type="OrthoDB" id="2940813at2"/>
<keyword evidence="1" id="KW-1133">Transmembrane helix</keyword>
<name>A0A521FA58_9BACL</name>
<accession>A0A521FA58</accession>
<reference evidence="2 3" key="1">
    <citation type="submission" date="2017-05" db="EMBL/GenBank/DDBJ databases">
        <authorList>
            <person name="Varghese N."/>
            <person name="Submissions S."/>
        </authorList>
    </citation>
    <scope>NUCLEOTIDE SEQUENCE [LARGE SCALE GENOMIC DNA]</scope>
    <source>
        <strain evidence="2 3">DSM 45474</strain>
    </source>
</reference>
<feature type="transmembrane region" description="Helical" evidence="1">
    <location>
        <begin position="37"/>
        <end position="55"/>
    </location>
</feature>
<evidence type="ECO:0000313" key="2">
    <source>
        <dbReference type="EMBL" id="SMO93055.1"/>
    </source>
</evidence>
<dbReference type="EMBL" id="FXTI01000015">
    <property type="protein sequence ID" value="SMO93055.1"/>
    <property type="molecule type" value="Genomic_DNA"/>
</dbReference>
<feature type="transmembrane region" description="Helical" evidence="1">
    <location>
        <begin position="12"/>
        <end position="31"/>
    </location>
</feature>
<protein>
    <recommendedName>
        <fullName evidence="4">Holin</fullName>
    </recommendedName>
</protein>
<keyword evidence="1" id="KW-0472">Membrane</keyword>
<dbReference type="Proteomes" id="UP000315636">
    <property type="component" value="Unassembled WGS sequence"/>
</dbReference>
<keyword evidence="1" id="KW-0812">Transmembrane</keyword>
<gene>
    <name evidence="2" type="ORF">SAMN06264849_11530</name>
</gene>
<evidence type="ECO:0000313" key="3">
    <source>
        <dbReference type="Proteomes" id="UP000315636"/>
    </source>
</evidence>
<sequence length="79" mass="8741">MEKPWLTKDWFILIVAFVGGIKLALSAFFGIEVPQEGIDGVLDMIGAAAMFYGIWKNTHVSKKAKDQMEVLREKGQGLG</sequence>